<feature type="binding site" evidence="9">
    <location>
        <position position="100"/>
    </location>
    <ligand>
        <name>L-glutamine</name>
        <dbReference type="ChEBI" id="CHEBI:58359"/>
    </ligand>
</feature>
<dbReference type="EMBL" id="JADEWL010000025">
    <property type="protein sequence ID" value="MBE9213093.1"/>
    <property type="molecule type" value="Genomic_DNA"/>
</dbReference>
<name>A0A8J7F348_9CYAN</name>
<dbReference type="Proteomes" id="UP000620559">
    <property type="component" value="Unassembled WGS sequence"/>
</dbReference>
<evidence type="ECO:0000256" key="5">
    <source>
        <dbReference type="ARBA" id="ARBA00022840"/>
    </source>
</evidence>
<dbReference type="GO" id="GO:0006529">
    <property type="term" value="P:asparagine biosynthetic process"/>
    <property type="evidence" value="ECO:0007669"/>
    <property type="project" value="UniProtKB-KW"/>
</dbReference>
<organism evidence="11 12">
    <name type="scientific">Plectonema cf. radiosum LEGE 06105</name>
    <dbReference type="NCBI Taxonomy" id="945769"/>
    <lineage>
        <taxon>Bacteria</taxon>
        <taxon>Bacillati</taxon>
        <taxon>Cyanobacteriota</taxon>
        <taxon>Cyanophyceae</taxon>
        <taxon>Oscillatoriophycideae</taxon>
        <taxon>Oscillatoriales</taxon>
        <taxon>Microcoleaceae</taxon>
        <taxon>Plectonema</taxon>
    </lineage>
</organism>
<dbReference type="InterPro" id="IPR001962">
    <property type="entry name" value="Asn_synthase"/>
</dbReference>
<dbReference type="Gene3D" id="3.40.50.620">
    <property type="entry name" value="HUPs"/>
    <property type="match status" value="2"/>
</dbReference>
<dbReference type="InterPro" id="IPR006426">
    <property type="entry name" value="Asn_synth_AEB"/>
</dbReference>
<evidence type="ECO:0000256" key="1">
    <source>
        <dbReference type="ARBA" id="ARBA00005187"/>
    </source>
</evidence>
<feature type="domain" description="Glutamine amidotransferase type-2" evidence="10">
    <location>
        <begin position="2"/>
        <end position="190"/>
    </location>
</feature>
<evidence type="ECO:0000256" key="3">
    <source>
        <dbReference type="ARBA" id="ARBA00012737"/>
    </source>
</evidence>
<dbReference type="Gene3D" id="3.60.20.10">
    <property type="entry name" value="Glutamine Phosphoribosylpyrophosphate, subunit 1, domain 1"/>
    <property type="match status" value="1"/>
</dbReference>
<reference evidence="11" key="1">
    <citation type="submission" date="2020-10" db="EMBL/GenBank/DDBJ databases">
        <authorList>
            <person name="Castelo-Branco R."/>
            <person name="Eusebio N."/>
            <person name="Adriana R."/>
            <person name="Vieira A."/>
            <person name="Brugerolle De Fraissinette N."/>
            <person name="Rezende De Castro R."/>
            <person name="Schneider M.P."/>
            <person name="Vasconcelos V."/>
            <person name="Leao P.N."/>
        </authorList>
    </citation>
    <scope>NUCLEOTIDE SEQUENCE</scope>
    <source>
        <strain evidence="11">LEGE 06105</strain>
    </source>
</reference>
<dbReference type="InterPro" id="IPR051786">
    <property type="entry name" value="ASN_synthetase/amidase"/>
</dbReference>
<dbReference type="RefSeq" id="WP_193919657.1">
    <property type="nucleotide sequence ID" value="NZ_JADEWL010000025.1"/>
</dbReference>
<dbReference type="PANTHER" id="PTHR43284:SF1">
    <property type="entry name" value="ASPARAGINE SYNTHETASE"/>
    <property type="match status" value="1"/>
</dbReference>
<dbReference type="SUPFAM" id="SSF56235">
    <property type="entry name" value="N-terminal nucleophile aminohydrolases (Ntn hydrolases)"/>
    <property type="match status" value="1"/>
</dbReference>
<keyword evidence="5 9" id="KW-0067">ATP-binding</keyword>
<dbReference type="GO" id="GO:0005524">
    <property type="term" value="F:ATP binding"/>
    <property type="evidence" value="ECO:0007669"/>
    <property type="project" value="UniProtKB-KW"/>
</dbReference>
<proteinExistence type="inferred from homology"/>
<dbReference type="SUPFAM" id="SSF52402">
    <property type="entry name" value="Adenine nucleotide alpha hydrolases-like"/>
    <property type="match status" value="1"/>
</dbReference>
<dbReference type="GO" id="GO:0005829">
    <property type="term" value="C:cytosol"/>
    <property type="evidence" value="ECO:0007669"/>
    <property type="project" value="TreeGrafter"/>
</dbReference>
<evidence type="ECO:0000256" key="7">
    <source>
        <dbReference type="ARBA" id="ARBA00022962"/>
    </source>
</evidence>
<dbReference type="CDD" id="cd00712">
    <property type="entry name" value="AsnB"/>
    <property type="match status" value="1"/>
</dbReference>
<keyword evidence="6" id="KW-0028">Amino-acid biosynthesis</keyword>
<comment type="catalytic activity">
    <reaction evidence="8">
        <text>L-aspartate + L-glutamine + ATP + H2O = L-asparagine + L-glutamate + AMP + diphosphate + H(+)</text>
        <dbReference type="Rhea" id="RHEA:12228"/>
        <dbReference type="ChEBI" id="CHEBI:15377"/>
        <dbReference type="ChEBI" id="CHEBI:15378"/>
        <dbReference type="ChEBI" id="CHEBI:29985"/>
        <dbReference type="ChEBI" id="CHEBI:29991"/>
        <dbReference type="ChEBI" id="CHEBI:30616"/>
        <dbReference type="ChEBI" id="CHEBI:33019"/>
        <dbReference type="ChEBI" id="CHEBI:58048"/>
        <dbReference type="ChEBI" id="CHEBI:58359"/>
        <dbReference type="ChEBI" id="CHEBI:456215"/>
        <dbReference type="EC" id="6.3.5.4"/>
    </reaction>
</comment>
<dbReference type="InterPro" id="IPR014729">
    <property type="entry name" value="Rossmann-like_a/b/a_fold"/>
</dbReference>
<dbReference type="InterPro" id="IPR017932">
    <property type="entry name" value="GATase_2_dom"/>
</dbReference>
<dbReference type="EC" id="6.3.5.4" evidence="3"/>
<evidence type="ECO:0000256" key="8">
    <source>
        <dbReference type="ARBA" id="ARBA00048741"/>
    </source>
</evidence>
<comment type="pathway">
    <text evidence="1">Amino-acid biosynthesis; L-asparagine biosynthesis; L-asparagine from L-aspartate (L-Gln route): step 1/1.</text>
</comment>
<accession>A0A8J7F348</accession>
<dbReference type="InterPro" id="IPR029055">
    <property type="entry name" value="Ntn_hydrolases_N"/>
</dbReference>
<keyword evidence="4 9" id="KW-0547">Nucleotide-binding</keyword>
<comment type="caution">
    <text evidence="11">The sequence shown here is derived from an EMBL/GenBank/DDBJ whole genome shotgun (WGS) entry which is preliminary data.</text>
</comment>
<evidence type="ECO:0000256" key="6">
    <source>
        <dbReference type="ARBA" id="ARBA00022888"/>
    </source>
</evidence>
<dbReference type="AlphaFoldDB" id="A0A8J7F348"/>
<dbReference type="Pfam" id="PF00733">
    <property type="entry name" value="Asn_synthase"/>
    <property type="match status" value="1"/>
</dbReference>
<dbReference type="NCBIfam" id="TIGR01536">
    <property type="entry name" value="asn_synth_AEB"/>
    <property type="match status" value="1"/>
</dbReference>
<dbReference type="PIRSF" id="PIRSF001589">
    <property type="entry name" value="Asn_synthetase_glu-h"/>
    <property type="match status" value="1"/>
</dbReference>
<keyword evidence="12" id="KW-1185">Reference proteome</keyword>
<gene>
    <name evidence="11" type="ORF">IQ247_10475</name>
</gene>
<dbReference type="NCBIfam" id="NF033535">
    <property type="entry name" value="lass_lactam_cya"/>
    <property type="match status" value="1"/>
</dbReference>
<dbReference type="PROSITE" id="PS51278">
    <property type="entry name" value="GATASE_TYPE_2"/>
    <property type="match status" value="1"/>
</dbReference>
<dbReference type="Pfam" id="PF13537">
    <property type="entry name" value="GATase_7"/>
    <property type="match status" value="1"/>
</dbReference>
<evidence type="ECO:0000313" key="11">
    <source>
        <dbReference type="EMBL" id="MBE9213093.1"/>
    </source>
</evidence>
<sequence>MSGIMGLYYLDARPVEQQNLERMVDTLVHRGPDGADIWVDGSVGLGHRMLWTTPESIIEKLPLVNHTHDMVITCDCRIDNREELIAALELNNSSSEQITDSELILAAYEKWCGECPEHLLGDFVFAIWDQRKQRLFCARDHMGVKPFYYYYQPGKIFAFGSEIKALLCLPDVPQRLNEIKVGDYLESNFQDKVHTFYQDILRLPPACSLTLNEKGLQIYSYWSLDPERELCLKSDEDYAQALQEIFAEAVRCRLRSAFPIGSHLSGGLDSSAVTCMASKILQEENHTLHTFSNIFDRVAQCDERPFIEAVLAQGEMIPHYVHGDQLGPLSDLERIFKYHEQVVSAPTHFLIWGLNKAVANNEVRIILDGFDGDNTLSHGEGYLIELIRKQQWSTFAQEAKDLHKLVGVSPLKTLRCYGFPYLEELARTGKWITFVKEINQISQHFDISPKRLFLDGGFKPLLPESVKSLVRLLRGNNQSTDKSIINRDFVRRINLKKRIQALEGNRSTQPFTEREKHWRNITSGILTQGLETLDIYAAAFSQEARHPFMDKRLIEFCLSLPAEQKLNKGWSRLIMRRAMKNILPEQVRNRRTKANMSPCFRYGLLNHDKHLLEQVIQNHQKSIEGYVNTKVLSNSYEQLLSTSQMEYPPSSTGVSPWQVAMFALWLHHSELKQ</sequence>
<evidence type="ECO:0000259" key="10">
    <source>
        <dbReference type="PROSITE" id="PS51278"/>
    </source>
</evidence>
<dbReference type="GO" id="GO:0004066">
    <property type="term" value="F:asparagine synthase (glutamine-hydrolyzing) activity"/>
    <property type="evidence" value="ECO:0007669"/>
    <property type="project" value="UniProtKB-EC"/>
</dbReference>
<keyword evidence="6" id="KW-0061">Asparagine biosynthesis</keyword>
<evidence type="ECO:0000256" key="2">
    <source>
        <dbReference type="ARBA" id="ARBA00005752"/>
    </source>
</evidence>
<keyword evidence="7" id="KW-0315">Glutamine amidotransferase</keyword>
<evidence type="ECO:0000313" key="12">
    <source>
        <dbReference type="Proteomes" id="UP000620559"/>
    </source>
</evidence>
<dbReference type="InterPro" id="IPR033738">
    <property type="entry name" value="AsnB_N"/>
</dbReference>
<dbReference type="PANTHER" id="PTHR43284">
    <property type="entry name" value="ASPARAGINE SYNTHETASE (GLUTAMINE-HYDROLYZING)"/>
    <property type="match status" value="1"/>
</dbReference>
<evidence type="ECO:0000256" key="9">
    <source>
        <dbReference type="PIRSR" id="PIRSR001589-2"/>
    </source>
</evidence>
<evidence type="ECO:0000256" key="4">
    <source>
        <dbReference type="ARBA" id="ARBA00022741"/>
    </source>
</evidence>
<protein>
    <recommendedName>
        <fullName evidence="3">asparagine synthase (glutamine-hydrolyzing)</fullName>
        <ecNumber evidence="3">6.3.5.4</ecNumber>
    </recommendedName>
</protein>
<comment type="similarity">
    <text evidence="2">Belongs to the asparagine synthetase family.</text>
</comment>